<protein>
    <submittedName>
        <fullName evidence="1">Uncharacterized protein</fullName>
    </submittedName>
</protein>
<dbReference type="EMBL" id="CP051627">
    <property type="protein sequence ID" value="UPT20718.1"/>
    <property type="molecule type" value="Genomic_DNA"/>
</dbReference>
<keyword evidence="2" id="KW-1185">Reference proteome</keyword>
<accession>A0ABY4L330</accession>
<name>A0ABY4L330_THEAE</name>
<proteinExistence type="predicted"/>
<dbReference type="Proteomes" id="UP000832041">
    <property type="component" value="Chromosome"/>
</dbReference>
<evidence type="ECO:0000313" key="2">
    <source>
        <dbReference type="Proteomes" id="UP000832041"/>
    </source>
</evidence>
<organism evidence="1 2">
    <name type="scientific">Thermobifida alba</name>
    <name type="common">Thermomonospora alba</name>
    <dbReference type="NCBI Taxonomy" id="53522"/>
    <lineage>
        <taxon>Bacteria</taxon>
        <taxon>Bacillati</taxon>
        <taxon>Actinomycetota</taxon>
        <taxon>Actinomycetes</taxon>
        <taxon>Streptosporangiales</taxon>
        <taxon>Nocardiopsidaceae</taxon>
        <taxon>Thermobifida</taxon>
    </lineage>
</organism>
<gene>
    <name evidence="1" type="ORF">FOF52_06900</name>
</gene>
<reference evidence="1 2" key="1">
    <citation type="submission" date="2020-04" db="EMBL/GenBank/DDBJ databases">
        <title>Thermobifida alba genome sequencing and assembly.</title>
        <authorList>
            <person name="Luzics S."/>
            <person name="Horvath B."/>
            <person name="Nagy I."/>
            <person name="Toth A."/>
            <person name="Nagy I."/>
            <person name="Kukolya J."/>
        </authorList>
    </citation>
    <scope>NUCLEOTIDE SEQUENCE [LARGE SCALE GENOMIC DNA]</scope>
    <source>
        <strain evidence="1 2">DSM 43795</strain>
    </source>
</reference>
<evidence type="ECO:0000313" key="1">
    <source>
        <dbReference type="EMBL" id="UPT20718.1"/>
    </source>
</evidence>
<sequence>MAFGWGCARLLLRRLRLRGELGTAPQGTANTVCGPVTGTVVQSGRIDAVHVHLGPHPAAPHPCAHRTD</sequence>
<dbReference type="RefSeq" id="WP_157080131.1">
    <property type="nucleotide sequence ID" value="NZ_BAABEB010000012.1"/>
</dbReference>